<name>A0ACB8CYR7_DERSI</name>
<dbReference type="EMBL" id="CM023473">
    <property type="protein sequence ID" value="KAH7954283.1"/>
    <property type="molecule type" value="Genomic_DNA"/>
</dbReference>
<sequence length="146" mass="16644">MYVWCETQDVHMADTDDGSLEPTTDKPKYLRRFEGILISYLFDESRLRSACRYEPRSDYVFVGGFPKTGTTWLHFVPQRLNKHASETPAQSAAACEPNVSFLEYADGDKIQALPRPWAVIKTHLLSRMCASRSKPGISTSRSMFME</sequence>
<gene>
    <name evidence="1" type="ORF">HPB49_017149</name>
</gene>
<reference evidence="1" key="1">
    <citation type="submission" date="2020-05" db="EMBL/GenBank/DDBJ databases">
        <title>Large-scale comparative analyses of tick genomes elucidate their genetic diversity and vector capacities.</title>
        <authorList>
            <person name="Jia N."/>
            <person name="Wang J."/>
            <person name="Shi W."/>
            <person name="Du L."/>
            <person name="Sun Y."/>
            <person name="Zhan W."/>
            <person name="Jiang J."/>
            <person name="Wang Q."/>
            <person name="Zhang B."/>
            <person name="Ji P."/>
            <person name="Sakyi L.B."/>
            <person name="Cui X."/>
            <person name="Yuan T."/>
            <person name="Jiang B."/>
            <person name="Yang W."/>
            <person name="Lam T.T.-Y."/>
            <person name="Chang Q."/>
            <person name="Ding S."/>
            <person name="Wang X."/>
            <person name="Zhu J."/>
            <person name="Ruan X."/>
            <person name="Zhao L."/>
            <person name="Wei J."/>
            <person name="Que T."/>
            <person name="Du C."/>
            <person name="Cheng J."/>
            <person name="Dai P."/>
            <person name="Han X."/>
            <person name="Huang E."/>
            <person name="Gao Y."/>
            <person name="Liu J."/>
            <person name="Shao H."/>
            <person name="Ye R."/>
            <person name="Li L."/>
            <person name="Wei W."/>
            <person name="Wang X."/>
            <person name="Wang C."/>
            <person name="Yang T."/>
            <person name="Huo Q."/>
            <person name="Li W."/>
            <person name="Guo W."/>
            <person name="Chen H."/>
            <person name="Zhou L."/>
            <person name="Ni X."/>
            <person name="Tian J."/>
            <person name="Zhou Y."/>
            <person name="Sheng Y."/>
            <person name="Liu T."/>
            <person name="Pan Y."/>
            <person name="Xia L."/>
            <person name="Li J."/>
            <person name="Zhao F."/>
            <person name="Cao W."/>
        </authorList>
    </citation>
    <scope>NUCLEOTIDE SEQUENCE</scope>
    <source>
        <strain evidence="1">Dsil-2018</strain>
    </source>
</reference>
<organism evidence="1 2">
    <name type="scientific">Dermacentor silvarum</name>
    <name type="common">Tick</name>
    <dbReference type="NCBI Taxonomy" id="543639"/>
    <lineage>
        <taxon>Eukaryota</taxon>
        <taxon>Metazoa</taxon>
        <taxon>Ecdysozoa</taxon>
        <taxon>Arthropoda</taxon>
        <taxon>Chelicerata</taxon>
        <taxon>Arachnida</taxon>
        <taxon>Acari</taxon>
        <taxon>Parasitiformes</taxon>
        <taxon>Ixodida</taxon>
        <taxon>Ixodoidea</taxon>
        <taxon>Ixodidae</taxon>
        <taxon>Rhipicephalinae</taxon>
        <taxon>Dermacentor</taxon>
    </lineage>
</organism>
<evidence type="ECO:0000313" key="1">
    <source>
        <dbReference type="EMBL" id="KAH7954283.1"/>
    </source>
</evidence>
<evidence type="ECO:0000313" key="2">
    <source>
        <dbReference type="Proteomes" id="UP000821865"/>
    </source>
</evidence>
<accession>A0ACB8CYR7</accession>
<dbReference type="Proteomes" id="UP000821865">
    <property type="component" value="Chromosome 4"/>
</dbReference>
<comment type="caution">
    <text evidence="1">The sequence shown here is derived from an EMBL/GenBank/DDBJ whole genome shotgun (WGS) entry which is preliminary data.</text>
</comment>
<protein>
    <submittedName>
        <fullName evidence="1">Uncharacterized protein</fullName>
    </submittedName>
</protein>
<proteinExistence type="predicted"/>
<keyword evidence="2" id="KW-1185">Reference proteome</keyword>